<dbReference type="Proteomes" id="UP000199645">
    <property type="component" value="Unassembled WGS sequence"/>
</dbReference>
<evidence type="ECO:0000256" key="1">
    <source>
        <dbReference type="SAM" id="SignalP"/>
    </source>
</evidence>
<reference evidence="2 3" key="1">
    <citation type="submission" date="2016-10" db="EMBL/GenBank/DDBJ databases">
        <authorList>
            <person name="de Groot N.N."/>
        </authorList>
    </citation>
    <scope>NUCLEOTIDE SEQUENCE [LARGE SCALE GENOMIC DNA]</scope>
    <source>
        <strain evidence="2 3">DSM 43019</strain>
    </source>
</reference>
<dbReference type="RefSeq" id="WP_093622189.1">
    <property type="nucleotide sequence ID" value="NZ_BOMT01000113.1"/>
</dbReference>
<dbReference type="AlphaFoldDB" id="A0A1I2MZM8"/>
<feature type="signal peptide" evidence="1">
    <location>
        <begin position="1"/>
        <end position="27"/>
    </location>
</feature>
<dbReference type="OrthoDB" id="3544273at2"/>
<keyword evidence="1" id="KW-0732">Signal</keyword>
<sequence length="185" mass="19953">MRSVSKFLLALLVGFAGVLAVAGPASASPPPPTDLGGLDLGAYCRSIGYADATLTGPTAYDWHCVSGSGQQGDLAFDAACRWTYASDYAVDRIGDFHDPASVRCWLVQRDVVTPVFADYCTGKGYSDAALLGTTVYDWHCVQYSRAGPTYYDIDIAAACNTLTHGYAKLDRFVNFYDASTWQCRV</sequence>
<accession>A0A1I2MZM8</accession>
<protein>
    <recommendedName>
        <fullName evidence="4">Phospholipase A2</fullName>
    </recommendedName>
</protein>
<gene>
    <name evidence="2" type="ORF">SAMN05421541_13348</name>
</gene>
<evidence type="ECO:0000313" key="3">
    <source>
        <dbReference type="Proteomes" id="UP000199645"/>
    </source>
</evidence>
<proteinExistence type="predicted"/>
<evidence type="ECO:0008006" key="4">
    <source>
        <dbReference type="Google" id="ProtNLM"/>
    </source>
</evidence>
<feature type="chain" id="PRO_5011543671" description="Phospholipase A2" evidence="1">
    <location>
        <begin position="28"/>
        <end position="185"/>
    </location>
</feature>
<dbReference type="EMBL" id="FONV01000033">
    <property type="protein sequence ID" value="SFF94571.1"/>
    <property type="molecule type" value="Genomic_DNA"/>
</dbReference>
<name>A0A1I2MZM8_9ACTN</name>
<keyword evidence="3" id="KW-1185">Reference proteome</keyword>
<evidence type="ECO:0000313" key="2">
    <source>
        <dbReference type="EMBL" id="SFF94571.1"/>
    </source>
</evidence>
<organism evidence="2 3">
    <name type="scientific">Actinoplanes philippinensis</name>
    <dbReference type="NCBI Taxonomy" id="35752"/>
    <lineage>
        <taxon>Bacteria</taxon>
        <taxon>Bacillati</taxon>
        <taxon>Actinomycetota</taxon>
        <taxon>Actinomycetes</taxon>
        <taxon>Micromonosporales</taxon>
        <taxon>Micromonosporaceae</taxon>
        <taxon>Actinoplanes</taxon>
    </lineage>
</organism>